<feature type="compositionally biased region" description="Basic and acidic residues" evidence="1">
    <location>
        <begin position="35"/>
        <end position="45"/>
    </location>
</feature>
<dbReference type="AlphaFoldDB" id="A0A2G8I9Z2"/>
<organism evidence="2 3">
    <name type="scientific">Prevotella intermedia</name>
    <dbReference type="NCBI Taxonomy" id="28131"/>
    <lineage>
        <taxon>Bacteria</taxon>
        <taxon>Pseudomonadati</taxon>
        <taxon>Bacteroidota</taxon>
        <taxon>Bacteroidia</taxon>
        <taxon>Bacteroidales</taxon>
        <taxon>Prevotellaceae</taxon>
        <taxon>Prevotella</taxon>
    </lineage>
</organism>
<sequence>MNNNQVSKRVYIKPEVEIMQLVLENQLLEASYPGDHNKGNHKDGPQEEQDNEAKQGVFSYNENDMPKLI</sequence>
<dbReference type="Proteomes" id="UP000230046">
    <property type="component" value="Unassembled WGS sequence"/>
</dbReference>
<proteinExistence type="predicted"/>
<evidence type="ECO:0000256" key="1">
    <source>
        <dbReference type="SAM" id="MobiDB-lite"/>
    </source>
</evidence>
<name>A0A2G8I9Z2_PREIN</name>
<dbReference type="RefSeq" id="WP_099835402.1">
    <property type="nucleotide sequence ID" value="NZ_PEKN01000001.1"/>
</dbReference>
<reference evidence="2 3" key="1">
    <citation type="submission" date="2017-11" db="EMBL/GenBank/DDBJ databases">
        <title>Genome sequencing of Prevotella intermedia KCOM 1653.</title>
        <authorList>
            <person name="Kook J.-K."/>
            <person name="Park S.-N."/>
            <person name="Lim Y.K."/>
        </authorList>
    </citation>
    <scope>NUCLEOTIDE SEQUENCE [LARGE SCALE GENOMIC DNA]</scope>
    <source>
        <strain evidence="2 3">KCOM 1653</strain>
    </source>
</reference>
<comment type="caution">
    <text evidence="2">The sequence shown here is derived from an EMBL/GenBank/DDBJ whole genome shotgun (WGS) entry which is preliminary data.</text>
</comment>
<accession>A0A2G8I9Z2</accession>
<dbReference type="EMBL" id="PEKN01000001">
    <property type="protein sequence ID" value="PIK20269.1"/>
    <property type="molecule type" value="Genomic_DNA"/>
</dbReference>
<protein>
    <submittedName>
        <fullName evidence="2">Uncharacterized protein</fullName>
    </submittedName>
</protein>
<feature type="region of interest" description="Disordered" evidence="1">
    <location>
        <begin position="30"/>
        <end position="69"/>
    </location>
</feature>
<evidence type="ECO:0000313" key="3">
    <source>
        <dbReference type="Proteomes" id="UP000230046"/>
    </source>
</evidence>
<gene>
    <name evidence="2" type="ORF">CTI18_02420</name>
</gene>
<evidence type="ECO:0000313" key="2">
    <source>
        <dbReference type="EMBL" id="PIK20269.1"/>
    </source>
</evidence>